<dbReference type="Gramene" id="Psat06G0395400-T1">
    <property type="protein sequence ID" value="KAI5398358.1"/>
    <property type="gene ID" value="KIW84_063954"/>
</dbReference>
<reference evidence="2 3" key="1">
    <citation type="journal article" date="2022" name="Nat. Genet.">
        <title>Improved pea reference genome and pan-genome highlight genomic features and evolutionary characteristics.</title>
        <authorList>
            <person name="Yang T."/>
            <person name="Liu R."/>
            <person name="Luo Y."/>
            <person name="Hu S."/>
            <person name="Wang D."/>
            <person name="Wang C."/>
            <person name="Pandey M.K."/>
            <person name="Ge S."/>
            <person name="Xu Q."/>
            <person name="Li N."/>
            <person name="Li G."/>
            <person name="Huang Y."/>
            <person name="Saxena R.K."/>
            <person name="Ji Y."/>
            <person name="Li M."/>
            <person name="Yan X."/>
            <person name="He Y."/>
            <person name="Liu Y."/>
            <person name="Wang X."/>
            <person name="Xiang C."/>
            <person name="Varshney R.K."/>
            <person name="Ding H."/>
            <person name="Gao S."/>
            <person name="Zong X."/>
        </authorList>
    </citation>
    <scope>NUCLEOTIDE SEQUENCE [LARGE SCALE GENOMIC DNA]</scope>
    <source>
        <strain evidence="2 3">cv. Zhongwan 6</strain>
    </source>
</reference>
<keyword evidence="1" id="KW-0812">Transmembrane</keyword>
<dbReference type="EMBL" id="JAMSHJ010000006">
    <property type="protein sequence ID" value="KAI5398358.1"/>
    <property type="molecule type" value="Genomic_DNA"/>
</dbReference>
<feature type="transmembrane region" description="Helical" evidence="1">
    <location>
        <begin position="12"/>
        <end position="34"/>
    </location>
</feature>
<accession>A0A9D4WB87</accession>
<comment type="caution">
    <text evidence="2">The sequence shown here is derived from an EMBL/GenBank/DDBJ whole genome shotgun (WGS) entry which is preliminary data.</text>
</comment>
<evidence type="ECO:0000313" key="2">
    <source>
        <dbReference type="EMBL" id="KAI5398358.1"/>
    </source>
</evidence>
<dbReference type="Proteomes" id="UP001058974">
    <property type="component" value="Chromosome 6"/>
</dbReference>
<proteinExistence type="predicted"/>
<name>A0A9D4WB87_PEA</name>
<gene>
    <name evidence="2" type="ORF">KIW84_063954</name>
</gene>
<keyword evidence="1" id="KW-0472">Membrane</keyword>
<dbReference type="AlphaFoldDB" id="A0A9D4WB87"/>
<feature type="transmembrane region" description="Helical" evidence="1">
    <location>
        <begin position="102"/>
        <end position="127"/>
    </location>
</feature>
<organism evidence="2 3">
    <name type="scientific">Pisum sativum</name>
    <name type="common">Garden pea</name>
    <name type="synonym">Lathyrus oleraceus</name>
    <dbReference type="NCBI Taxonomy" id="3888"/>
    <lineage>
        <taxon>Eukaryota</taxon>
        <taxon>Viridiplantae</taxon>
        <taxon>Streptophyta</taxon>
        <taxon>Embryophyta</taxon>
        <taxon>Tracheophyta</taxon>
        <taxon>Spermatophyta</taxon>
        <taxon>Magnoliopsida</taxon>
        <taxon>eudicotyledons</taxon>
        <taxon>Gunneridae</taxon>
        <taxon>Pentapetalae</taxon>
        <taxon>rosids</taxon>
        <taxon>fabids</taxon>
        <taxon>Fabales</taxon>
        <taxon>Fabaceae</taxon>
        <taxon>Papilionoideae</taxon>
        <taxon>50 kb inversion clade</taxon>
        <taxon>NPAAA clade</taxon>
        <taxon>Hologalegina</taxon>
        <taxon>IRL clade</taxon>
        <taxon>Fabeae</taxon>
        <taxon>Lathyrus</taxon>
    </lineage>
</organism>
<evidence type="ECO:0000313" key="3">
    <source>
        <dbReference type="Proteomes" id="UP001058974"/>
    </source>
</evidence>
<sequence length="272" mass="30988">MRKLKEGDGHEVLTLFYVSNFIENAFVGSIRIYFDRFRLAREVFIPSKRSNFGEHFGFAQFADVNIIRKLQQGFVNIWMGSFKFRVNIASFSRDHQKIHKNFLLVMDLLVVPKLLPVLSLVVVNVVFKVSRTRMWFHQVLLKFIRIMRSLHDHPLFLEVINVLRSKENNVPLVGSDMGEYDSLVMGDLNSFDDVKIISNPVDGDGSFKEENFEASSGFNGGGSHFLCEEDDVLCEDSSGANYGTRGKISLHTPCMVGGEYSEVGLEDFDLDR</sequence>
<protein>
    <submittedName>
        <fullName evidence="2">Uncharacterized protein</fullName>
    </submittedName>
</protein>
<keyword evidence="1" id="KW-1133">Transmembrane helix</keyword>
<evidence type="ECO:0000256" key="1">
    <source>
        <dbReference type="SAM" id="Phobius"/>
    </source>
</evidence>
<keyword evidence="3" id="KW-1185">Reference proteome</keyword>